<dbReference type="Proteomes" id="UP000642488">
    <property type="component" value="Unassembled WGS sequence"/>
</dbReference>
<feature type="transmembrane region" description="Helical" evidence="1">
    <location>
        <begin position="77"/>
        <end position="98"/>
    </location>
</feature>
<keyword evidence="1" id="KW-0812">Transmembrane</keyword>
<name>A0A934II15_9RHOB</name>
<feature type="signal peptide" evidence="2">
    <location>
        <begin position="1"/>
        <end position="22"/>
    </location>
</feature>
<evidence type="ECO:0000256" key="1">
    <source>
        <dbReference type="SAM" id="Phobius"/>
    </source>
</evidence>
<sequence length="157" mass="16964">MSPLTRNIALAAAALAIPAALAAAAGPDRVRRLPGQVRDLWHDDSVEGQLKRLTARLNELGEDLHIHSSRNEDLARIGRIAAIVGAILVVPAALAAWIGPKKIRDTVREYRDDWAGSGDSVSFEGVADDLADLEDDIEQQREDAFDAVTSAAQDQRH</sequence>
<evidence type="ECO:0000313" key="4">
    <source>
        <dbReference type="Proteomes" id="UP000642488"/>
    </source>
</evidence>
<gene>
    <name evidence="3" type="ORF">ILP92_11760</name>
</gene>
<feature type="chain" id="PRO_5037325330" description="YtxH domain-containing protein" evidence="2">
    <location>
        <begin position="23"/>
        <end position="157"/>
    </location>
</feature>
<proteinExistence type="predicted"/>
<dbReference type="EMBL" id="JAEKPD010000010">
    <property type="protein sequence ID" value="MBJ3763422.1"/>
    <property type="molecule type" value="Genomic_DNA"/>
</dbReference>
<evidence type="ECO:0000256" key="2">
    <source>
        <dbReference type="SAM" id="SignalP"/>
    </source>
</evidence>
<dbReference type="RefSeq" id="WP_198916594.1">
    <property type="nucleotide sequence ID" value="NZ_JAEKPD010000010.1"/>
</dbReference>
<protein>
    <recommendedName>
        <fullName evidence="5">YtxH domain-containing protein</fullName>
    </recommendedName>
</protein>
<evidence type="ECO:0008006" key="5">
    <source>
        <dbReference type="Google" id="ProtNLM"/>
    </source>
</evidence>
<organism evidence="3 4">
    <name type="scientific">Palleronia pontilimi</name>
    <dbReference type="NCBI Taxonomy" id="1964209"/>
    <lineage>
        <taxon>Bacteria</taxon>
        <taxon>Pseudomonadati</taxon>
        <taxon>Pseudomonadota</taxon>
        <taxon>Alphaproteobacteria</taxon>
        <taxon>Rhodobacterales</taxon>
        <taxon>Roseobacteraceae</taxon>
        <taxon>Palleronia</taxon>
    </lineage>
</organism>
<accession>A0A934II15</accession>
<evidence type="ECO:0000313" key="3">
    <source>
        <dbReference type="EMBL" id="MBJ3763422.1"/>
    </source>
</evidence>
<keyword evidence="1" id="KW-1133">Transmembrane helix</keyword>
<keyword evidence="1" id="KW-0472">Membrane</keyword>
<reference evidence="3" key="1">
    <citation type="submission" date="2020-12" db="EMBL/GenBank/DDBJ databases">
        <title>Bacterial taxonomy.</title>
        <authorList>
            <person name="Pan X."/>
        </authorList>
    </citation>
    <scope>NUCLEOTIDE SEQUENCE</scope>
    <source>
        <strain evidence="3">KCTC 52957</strain>
    </source>
</reference>
<dbReference type="AlphaFoldDB" id="A0A934II15"/>
<keyword evidence="4" id="KW-1185">Reference proteome</keyword>
<keyword evidence="2" id="KW-0732">Signal</keyword>
<comment type="caution">
    <text evidence="3">The sequence shown here is derived from an EMBL/GenBank/DDBJ whole genome shotgun (WGS) entry which is preliminary data.</text>
</comment>